<keyword evidence="6" id="KW-0693">Viral RNA replication</keyword>
<evidence type="ECO:0000256" key="9">
    <source>
        <dbReference type="PIRSR" id="PIRSR605093-1"/>
    </source>
</evidence>
<dbReference type="EMBL" id="BK014185">
    <property type="protein sequence ID" value="DAD52720.1"/>
    <property type="molecule type" value="Genomic_RNA"/>
</dbReference>
<dbReference type="GO" id="GO:0003968">
    <property type="term" value="F:RNA-directed RNA polymerase activity"/>
    <property type="evidence" value="ECO:0007669"/>
    <property type="project" value="UniProtKB-KW"/>
</dbReference>
<organism evidence="11 12">
    <name type="scientific">ssRNA phage SRR7976310_2</name>
    <dbReference type="NCBI Taxonomy" id="2786680"/>
    <lineage>
        <taxon>Viruses</taxon>
        <taxon>Riboviria</taxon>
        <taxon>Orthornavirae</taxon>
        <taxon>Lenarviricota</taxon>
        <taxon>Leviviricetes</taxon>
        <taxon>Norzivirales</taxon>
        <taxon>Atkinsviridae</taxon>
        <taxon>Alkesdovirus</taxon>
        <taxon>Alkesdovirus pelovicinum</taxon>
        <taxon>Rainacovirus pelovicinum</taxon>
    </lineage>
</organism>
<evidence type="ECO:0000256" key="3">
    <source>
        <dbReference type="ARBA" id="ARBA00022679"/>
    </source>
</evidence>
<keyword evidence="9" id="KW-0460">Magnesium</keyword>
<dbReference type="GO" id="GO:0039694">
    <property type="term" value="P:viral RNA genome replication"/>
    <property type="evidence" value="ECO:0007669"/>
    <property type="project" value="InterPro"/>
</dbReference>
<dbReference type="GeneID" id="80397180"/>
<keyword evidence="12" id="KW-1185">Reference proteome</keyword>
<dbReference type="GO" id="GO:0046872">
    <property type="term" value="F:metal ion binding"/>
    <property type="evidence" value="ECO:0007669"/>
    <property type="project" value="UniProtKB-KW"/>
</dbReference>
<dbReference type="Pfam" id="PF03431">
    <property type="entry name" value="RNA_replicase_B"/>
    <property type="match status" value="1"/>
</dbReference>
<evidence type="ECO:0000256" key="7">
    <source>
        <dbReference type="ARBA" id="ARBA00030248"/>
    </source>
</evidence>
<feature type="binding site" evidence="9">
    <location>
        <position position="346"/>
    </location>
    <ligand>
        <name>Mg(2+)</name>
        <dbReference type="ChEBI" id="CHEBI:18420"/>
        <label>2</label>
    </ligand>
</feature>
<evidence type="ECO:0000259" key="10">
    <source>
        <dbReference type="PROSITE" id="PS50522"/>
    </source>
</evidence>
<keyword evidence="9" id="KW-0479">Metal-binding</keyword>
<gene>
    <name evidence="11" type="primary">SRR7976310_2_4</name>
</gene>
<dbReference type="EC" id="2.7.7.48" evidence="1"/>
<accession>A0A8S5L4U9</accession>
<feature type="binding site" evidence="9">
    <location>
        <position position="252"/>
    </location>
    <ligand>
        <name>Mg(2+)</name>
        <dbReference type="ChEBI" id="CHEBI:18420"/>
        <label>2</label>
    </ligand>
</feature>
<comment type="catalytic activity">
    <reaction evidence="8">
        <text>RNA(n) + a ribonucleoside 5'-triphosphate = RNA(n+1) + diphosphate</text>
        <dbReference type="Rhea" id="RHEA:21248"/>
        <dbReference type="Rhea" id="RHEA-COMP:14527"/>
        <dbReference type="Rhea" id="RHEA-COMP:17342"/>
        <dbReference type="ChEBI" id="CHEBI:33019"/>
        <dbReference type="ChEBI" id="CHEBI:61557"/>
        <dbReference type="ChEBI" id="CHEBI:140395"/>
        <dbReference type="EC" id="2.7.7.48"/>
    </reaction>
</comment>
<evidence type="ECO:0000256" key="4">
    <source>
        <dbReference type="ARBA" id="ARBA00022695"/>
    </source>
</evidence>
<evidence type="ECO:0000256" key="8">
    <source>
        <dbReference type="ARBA" id="ARBA00048744"/>
    </source>
</evidence>
<dbReference type="SUPFAM" id="SSF56672">
    <property type="entry name" value="DNA/RNA polymerases"/>
    <property type="match status" value="1"/>
</dbReference>
<protein>
    <recommendedName>
        <fullName evidence="1">RNA-directed RNA polymerase</fullName>
        <ecNumber evidence="1">2.7.7.48</ecNumber>
    </recommendedName>
    <alternativeName>
        <fullName evidence="7">RNA replicase beta chain</fullName>
    </alternativeName>
</protein>
<sequence length="573" mass="64725">MRLNADVLFSKLQADLASVIDLSSPSWSVDSTSTEVAAYNLRSSFLKKFNSSSEPSPQACRTALEKFQAVNKRCGEWVYEPVFTKDEELIGEVKSVLDQFWHVGGVSPLVSDYRALYLRGRAGPGASLLARGTDFYTKMFDSPLSATRGLPEVWERCVTMDDRHFLAEARRLYVHSTDVVDCSKYSFVNKTVDVARGICTEPTINMWFQLGLGSILEDRLAAFFGIRLDQQPDLNRALAHAGSVDDSIVTIDLESASDSLSTRMLQFMLPKGLMDFLSNLRCPATMLPTGRRLELNMVSTMGNGFTFPLQTMLFSAIVRGVNNWHRLSRRNAVRLSRDNFGVFGDDIICPRGIERDVIRVLNLLGFVVNTAKSFVEGPFRESCGADFFKGVNVRGVYIKSLNTEQDTYIAINSLNRWSARTGIYLNAVVTYLFSSLRRPLYVPLDEGDDAGIHTPRAYMKTWVKRSRNGRDAYRCWTASRYEFIVLGGHVWTYPGMAPREYNPPGLLLSLLFGSVRGCRISIRQRKVRYVTRQKVTPRWDYLPPRPIEGLYGPHGFRRVVDAWHWNLLGSSAL</sequence>
<dbReference type="PROSITE" id="PS50522">
    <property type="entry name" value="RDRP_PHAGE"/>
    <property type="match status" value="1"/>
</dbReference>
<evidence type="ECO:0000256" key="6">
    <source>
        <dbReference type="ARBA" id="ARBA00022953"/>
    </source>
</evidence>
<evidence type="ECO:0000256" key="1">
    <source>
        <dbReference type="ARBA" id="ARBA00012494"/>
    </source>
</evidence>
<reference evidence="11" key="1">
    <citation type="submission" date="2020-09" db="EMBL/GenBank/DDBJ databases">
        <title>Leviviricetes taxonomy.</title>
        <authorList>
            <person name="Stockdale S.R."/>
            <person name="Callanan J."/>
            <person name="Adriaenssens E.M."/>
            <person name="Kuhn J.H."/>
            <person name="Rumnieks J."/>
            <person name="Shkoporov A."/>
            <person name="Draper L.A."/>
            <person name="Ross P."/>
            <person name="Hill C."/>
        </authorList>
    </citation>
    <scope>NUCLEOTIDE SEQUENCE</scope>
</reference>
<keyword evidence="4" id="KW-0548">Nucleotidyltransferase</keyword>
<dbReference type="KEGG" id="vg:80397180"/>
<keyword evidence="3" id="KW-0808">Transferase</keyword>
<dbReference type="InterPro" id="IPR005093">
    <property type="entry name" value="RNArep_beta"/>
</dbReference>
<dbReference type="RefSeq" id="YP_010768946.1">
    <property type="nucleotide sequence ID" value="NC_073834.1"/>
</dbReference>
<proteinExistence type="predicted"/>
<dbReference type="GO" id="GO:0000166">
    <property type="term" value="F:nucleotide binding"/>
    <property type="evidence" value="ECO:0007669"/>
    <property type="project" value="UniProtKB-KW"/>
</dbReference>
<feature type="binding site" evidence="9">
    <location>
        <position position="345"/>
    </location>
    <ligand>
        <name>Mg(2+)</name>
        <dbReference type="ChEBI" id="CHEBI:18420"/>
        <label>2</label>
    </ligand>
</feature>
<dbReference type="InterPro" id="IPR007096">
    <property type="entry name" value="RNA-dir_Rpol_cat_phage"/>
</dbReference>
<dbReference type="Proteomes" id="UP000676932">
    <property type="component" value="Segment"/>
</dbReference>
<comment type="cofactor">
    <cofactor evidence="9">
        <name>Mg(2+)</name>
        <dbReference type="ChEBI" id="CHEBI:18420"/>
    </cofactor>
    <text evidence="9">Binds 2 Mg(2+) per subunit.</text>
</comment>
<keyword evidence="2 11" id="KW-0696">RNA-directed RNA polymerase</keyword>
<dbReference type="InterPro" id="IPR043502">
    <property type="entry name" value="DNA/RNA_pol_sf"/>
</dbReference>
<evidence type="ECO:0000313" key="11">
    <source>
        <dbReference type="EMBL" id="DAD52720.1"/>
    </source>
</evidence>
<evidence type="ECO:0000256" key="2">
    <source>
        <dbReference type="ARBA" id="ARBA00022484"/>
    </source>
</evidence>
<evidence type="ECO:0000313" key="12">
    <source>
        <dbReference type="Proteomes" id="UP000676932"/>
    </source>
</evidence>
<feature type="domain" description="RdRp catalytic" evidence="10">
    <location>
        <begin position="237"/>
        <end position="377"/>
    </location>
</feature>
<name>A0A8S5L4U9_9VIRU</name>
<keyword evidence="5" id="KW-0547">Nucleotide-binding</keyword>
<evidence type="ECO:0000256" key="5">
    <source>
        <dbReference type="ARBA" id="ARBA00022741"/>
    </source>
</evidence>